<dbReference type="PROSITE" id="PS50082">
    <property type="entry name" value="WD_REPEATS_2"/>
    <property type="match status" value="2"/>
</dbReference>
<dbReference type="SMART" id="SM00320">
    <property type="entry name" value="WD40"/>
    <property type="match status" value="2"/>
</dbReference>
<dbReference type="EMBL" id="JH719415">
    <property type="protein sequence ID" value="EJF60612.1"/>
    <property type="molecule type" value="Genomic_DNA"/>
</dbReference>
<accession>R7T081</accession>
<dbReference type="InterPro" id="IPR015943">
    <property type="entry name" value="WD40/YVTN_repeat-like_dom_sf"/>
</dbReference>
<reference evidence="2 3" key="1">
    <citation type="journal article" date="2012" name="Science">
        <title>The Paleozoic origin of enzymatic lignin decomposition reconstructed from 31 fungal genomes.</title>
        <authorList>
            <person name="Floudas D."/>
            <person name="Binder M."/>
            <person name="Riley R."/>
            <person name="Barry K."/>
            <person name="Blanchette R.A."/>
            <person name="Henrissat B."/>
            <person name="Martinez A.T."/>
            <person name="Otillar R."/>
            <person name="Spatafora J.W."/>
            <person name="Yadav J.S."/>
            <person name="Aerts A."/>
            <person name="Benoit I."/>
            <person name="Boyd A."/>
            <person name="Carlson A."/>
            <person name="Copeland A."/>
            <person name="Coutinho P.M."/>
            <person name="de Vries R.P."/>
            <person name="Ferreira P."/>
            <person name="Findley K."/>
            <person name="Foster B."/>
            <person name="Gaskell J."/>
            <person name="Glotzer D."/>
            <person name="Gorecki P."/>
            <person name="Heitman J."/>
            <person name="Hesse C."/>
            <person name="Hori C."/>
            <person name="Igarashi K."/>
            <person name="Jurgens J.A."/>
            <person name="Kallen N."/>
            <person name="Kersten P."/>
            <person name="Kohler A."/>
            <person name="Kuees U."/>
            <person name="Kumar T.K.A."/>
            <person name="Kuo A."/>
            <person name="LaButti K."/>
            <person name="Larrondo L.F."/>
            <person name="Lindquist E."/>
            <person name="Ling A."/>
            <person name="Lombard V."/>
            <person name="Lucas S."/>
            <person name="Lundell T."/>
            <person name="Martin R."/>
            <person name="McLaughlin D.J."/>
            <person name="Morgenstern I."/>
            <person name="Morin E."/>
            <person name="Murat C."/>
            <person name="Nagy L.G."/>
            <person name="Nolan M."/>
            <person name="Ohm R.A."/>
            <person name="Patyshakuliyeva A."/>
            <person name="Rokas A."/>
            <person name="Ruiz-Duenas F.J."/>
            <person name="Sabat G."/>
            <person name="Salamov A."/>
            <person name="Samejima M."/>
            <person name="Schmutz J."/>
            <person name="Slot J.C."/>
            <person name="St John F."/>
            <person name="Stenlid J."/>
            <person name="Sun H."/>
            <person name="Sun S."/>
            <person name="Syed K."/>
            <person name="Tsang A."/>
            <person name="Wiebenga A."/>
            <person name="Young D."/>
            <person name="Pisabarro A."/>
            <person name="Eastwood D.C."/>
            <person name="Martin F."/>
            <person name="Cullen D."/>
            <person name="Grigoriev I.V."/>
            <person name="Hibbett D.S."/>
        </authorList>
    </citation>
    <scope>NUCLEOTIDE SEQUENCE [LARGE SCALE GENOMIC DNA]</scope>
    <source>
        <strain evidence="2 3">LYAD-421 SS1</strain>
    </source>
</reference>
<dbReference type="Pfam" id="PF00400">
    <property type="entry name" value="WD40"/>
    <property type="match status" value="2"/>
</dbReference>
<dbReference type="GeneID" id="18841653"/>
<proteinExistence type="predicted"/>
<dbReference type="InterPro" id="IPR001680">
    <property type="entry name" value="WD40_rpt"/>
</dbReference>
<keyword evidence="1" id="KW-0853">WD repeat</keyword>
<dbReference type="PANTHER" id="PTHR19879">
    <property type="entry name" value="TRANSCRIPTION INITIATION FACTOR TFIID"/>
    <property type="match status" value="1"/>
</dbReference>
<dbReference type="HOGENOM" id="CLU_000288_57_30_1"/>
<dbReference type="Gene3D" id="2.130.10.10">
    <property type="entry name" value="YVTN repeat-like/Quinoprotein amine dehydrogenase"/>
    <property type="match status" value="1"/>
</dbReference>
<protein>
    <submittedName>
        <fullName evidence="2">WD40 repeat-like protein</fullName>
    </submittedName>
</protein>
<gene>
    <name evidence="2" type="ORF">DICSQDRAFT_24715</name>
</gene>
<sequence>ASMRIAAAYNEGKLCVWNLRTGKEILLQKQQDQEAADASHAKVVQFSPNGALLLSVWKATGEMDIWDSFSGESLRCLSLGGQDKPYQANTALFSPDGRYVASGSEDGTVRLWSATDWSPVAVFAEHPNSVTRLAFSPDGRLLVSGAEDGSLCMRDLREL</sequence>
<dbReference type="PROSITE" id="PS50294">
    <property type="entry name" value="WD_REPEATS_REGION"/>
    <property type="match status" value="2"/>
</dbReference>
<evidence type="ECO:0000313" key="2">
    <source>
        <dbReference type="EMBL" id="EJF60612.1"/>
    </source>
</evidence>
<feature type="non-terminal residue" evidence="2">
    <location>
        <position position="159"/>
    </location>
</feature>
<feature type="repeat" description="WD" evidence="1">
    <location>
        <begin position="123"/>
        <end position="159"/>
    </location>
</feature>
<dbReference type="AlphaFoldDB" id="R7T081"/>
<dbReference type="Proteomes" id="UP000053319">
    <property type="component" value="Unassembled WGS sequence"/>
</dbReference>
<dbReference type="SUPFAM" id="SSF50998">
    <property type="entry name" value="Quinoprotein alcohol dehydrogenase-like"/>
    <property type="match status" value="1"/>
</dbReference>
<dbReference type="InterPro" id="IPR011047">
    <property type="entry name" value="Quinoprotein_ADH-like_sf"/>
</dbReference>
<feature type="repeat" description="WD" evidence="1">
    <location>
        <begin position="93"/>
        <end position="122"/>
    </location>
</feature>
<evidence type="ECO:0000256" key="1">
    <source>
        <dbReference type="PROSITE-ProRule" id="PRU00221"/>
    </source>
</evidence>
<dbReference type="PANTHER" id="PTHR19879:SF9">
    <property type="entry name" value="TRANSCRIPTION INITIATION FACTOR TFIID SUBUNIT 5"/>
    <property type="match status" value="1"/>
</dbReference>
<organism evidence="2 3">
    <name type="scientific">Dichomitus squalens (strain LYAD-421)</name>
    <name type="common">Western red white-rot fungus</name>
    <dbReference type="NCBI Taxonomy" id="732165"/>
    <lineage>
        <taxon>Eukaryota</taxon>
        <taxon>Fungi</taxon>
        <taxon>Dikarya</taxon>
        <taxon>Basidiomycota</taxon>
        <taxon>Agaricomycotina</taxon>
        <taxon>Agaricomycetes</taxon>
        <taxon>Polyporales</taxon>
        <taxon>Polyporaceae</taxon>
        <taxon>Dichomitus</taxon>
    </lineage>
</organism>
<feature type="non-terminal residue" evidence="2">
    <location>
        <position position="1"/>
    </location>
</feature>
<dbReference type="RefSeq" id="XP_007366751.1">
    <property type="nucleotide sequence ID" value="XM_007366689.1"/>
</dbReference>
<evidence type="ECO:0000313" key="3">
    <source>
        <dbReference type="Proteomes" id="UP000053319"/>
    </source>
</evidence>
<dbReference type="KEGG" id="dsq:DICSQDRAFT_24715"/>
<name>R7T081_DICSQ</name>